<dbReference type="EMBL" id="MU865292">
    <property type="protein sequence ID" value="KAK4231437.1"/>
    <property type="molecule type" value="Genomic_DNA"/>
</dbReference>
<proteinExistence type="predicted"/>
<dbReference type="FunFam" id="3.20.20.80:FF:000207">
    <property type="entry name" value="Glycoside hydrolase family 128 protein"/>
    <property type="match status" value="1"/>
</dbReference>
<gene>
    <name evidence="3" type="ORF">QBC38DRAFT_354356</name>
</gene>
<dbReference type="PANTHER" id="PTHR34154">
    <property type="entry name" value="ALKALI-SENSITIVE LINKAGE PROTEIN 1"/>
    <property type="match status" value="1"/>
</dbReference>
<evidence type="ECO:0000313" key="4">
    <source>
        <dbReference type="Proteomes" id="UP001301958"/>
    </source>
</evidence>
<feature type="domain" description="Asl1-like glycosyl hydrolase catalytic" evidence="2">
    <location>
        <begin position="32"/>
        <end position="286"/>
    </location>
</feature>
<evidence type="ECO:0000256" key="1">
    <source>
        <dbReference type="SAM" id="SignalP"/>
    </source>
</evidence>
<evidence type="ECO:0000259" key="2">
    <source>
        <dbReference type="Pfam" id="PF11790"/>
    </source>
</evidence>
<organism evidence="3 4">
    <name type="scientific">Podospora fimiseda</name>
    <dbReference type="NCBI Taxonomy" id="252190"/>
    <lineage>
        <taxon>Eukaryota</taxon>
        <taxon>Fungi</taxon>
        <taxon>Dikarya</taxon>
        <taxon>Ascomycota</taxon>
        <taxon>Pezizomycotina</taxon>
        <taxon>Sordariomycetes</taxon>
        <taxon>Sordariomycetidae</taxon>
        <taxon>Sordariales</taxon>
        <taxon>Podosporaceae</taxon>
        <taxon>Podospora</taxon>
    </lineage>
</organism>
<dbReference type="PANTHER" id="PTHR34154:SF3">
    <property type="entry name" value="ALKALI-SENSITIVE LINKAGE PROTEIN 1"/>
    <property type="match status" value="1"/>
</dbReference>
<feature type="chain" id="PRO_5042939867" evidence="1">
    <location>
        <begin position="23"/>
        <end position="324"/>
    </location>
</feature>
<dbReference type="InterPro" id="IPR024655">
    <property type="entry name" value="Asl1_glyco_hydro_catalytic"/>
</dbReference>
<name>A0AAN7H560_9PEZI</name>
<reference evidence="3" key="2">
    <citation type="submission" date="2023-05" db="EMBL/GenBank/DDBJ databases">
        <authorList>
            <consortium name="Lawrence Berkeley National Laboratory"/>
            <person name="Steindorff A."/>
            <person name="Hensen N."/>
            <person name="Bonometti L."/>
            <person name="Westerberg I."/>
            <person name="Brannstrom I.O."/>
            <person name="Guillou S."/>
            <person name="Cros-Aarteil S."/>
            <person name="Calhoun S."/>
            <person name="Haridas S."/>
            <person name="Kuo A."/>
            <person name="Mondo S."/>
            <person name="Pangilinan J."/>
            <person name="Riley R."/>
            <person name="Labutti K."/>
            <person name="Andreopoulos B."/>
            <person name="Lipzen A."/>
            <person name="Chen C."/>
            <person name="Yanf M."/>
            <person name="Daum C."/>
            <person name="Ng V."/>
            <person name="Clum A."/>
            <person name="Ohm R."/>
            <person name="Martin F."/>
            <person name="Silar P."/>
            <person name="Natvig D."/>
            <person name="Lalanne C."/>
            <person name="Gautier V."/>
            <person name="Ament-Velasquez S.L."/>
            <person name="Kruys A."/>
            <person name="Hutchinson M.I."/>
            <person name="Powell A.J."/>
            <person name="Barry K."/>
            <person name="Miller A.N."/>
            <person name="Grigoriev I.V."/>
            <person name="Debuchy R."/>
            <person name="Gladieux P."/>
            <person name="Thoren M.H."/>
            <person name="Johannesson H."/>
        </authorList>
    </citation>
    <scope>NUCLEOTIDE SEQUENCE</scope>
    <source>
        <strain evidence="3">CBS 990.96</strain>
    </source>
</reference>
<evidence type="ECO:0000313" key="3">
    <source>
        <dbReference type="EMBL" id="KAK4231437.1"/>
    </source>
</evidence>
<dbReference type="InterPro" id="IPR017853">
    <property type="entry name" value="GH"/>
</dbReference>
<keyword evidence="1" id="KW-0732">Signal</keyword>
<dbReference type="GO" id="GO:0009277">
    <property type="term" value="C:fungal-type cell wall"/>
    <property type="evidence" value="ECO:0007669"/>
    <property type="project" value="TreeGrafter"/>
</dbReference>
<protein>
    <submittedName>
        <fullName evidence="3">Alkali-sensitive linkage protein 1</fullName>
    </submittedName>
</protein>
<dbReference type="AlphaFoldDB" id="A0AAN7H560"/>
<reference evidence="3" key="1">
    <citation type="journal article" date="2023" name="Mol. Phylogenet. Evol.">
        <title>Genome-scale phylogeny and comparative genomics of the fungal order Sordariales.</title>
        <authorList>
            <person name="Hensen N."/>
            <person name="Bonometti L."/>
            <person name="Westerberg I."/>
            <person name="Brannstrom I.O."/>
            <person name="Guillou S."/>
            <person name="Cros-Aarteil S."/>
            <person name="Calhoun S."/>
            <person name="Haridas S."/>
            <person name="Kuo A."/>
            <person name="Mondo S."/>
            <person name="Pangilinan J."/>
            <person name="Riley R."/>
            <person name="LaButti K."/>
            <person name="Andreopoulos B."/>
            <person name="Lipzen A."/>
            <person name="Chen C."/>
            <person name="Yan M."/>
            <person name="Daum C."/>
            <person name="Ng V."/>
            <person name="Clum A."/>
            <person name="Steindorff A."/>
            <person name="Ohm R.A."/>
            <person name="Martin F."/>
            <person name="Silar P."/>
            <person name="Natvig D.O."/>
            <person name="Lalanne C."/>
            <person name="Gautier V."/>
            <person name="Ament-Velasquez S.L."/>
            <person name="Kruys A."/>
            <person name="Hutchinson M.I."/>
            <person name="Powell A.J."/>
            <person name="Barry K."/>
            <person name="Miller A.N."/>
            <person name="Grigoriev I.V."/>
            <person name="Debuchy R."/>
            <person name="Gladieux P."/>
            <person name="Hiltunen Thoren M."/>
            <person name="Johannesson H."/>
        </authorList>
    </citation>
    <scope>NUCLEOTIDE SEQUENCE</scope>
    <source>
        <strain evidence="3">CBS 990.96</strain>
    </source>
</reference>
<dbReference type="GO" id="GO:0071966">
    <property type="term" value="P:fungal-type cell wall polysaccharide metabolic process"/>
    <property type="evidence" value="ECO:0007669"/>
    <property type="project" value="TreeGrafter"/>
</dbReference>
<dbReference type="Pfam" id="PF11790">
    <property type="entry name" value="Glyco_hydro_cc"/>
    <property type="match status" value="1"/>
</dbReference>
<dbReference type="SUPFAM" id="SSF51445">
    <property type="entry name" value="(Trans)glycosidases"/>
    <property type="match status" value="1"/>
</dbReference>
<dbReference type="InterPro" id="IPR053183">
    <property type="entry name" value="ASL1"/>
</dbReference>
<keyword evidence="4" id="KW-1185">Reference proteome</keyword>
<comment type="caution">
    <text evidence="3">The sequence shown here is derived from an EMBL/GenBank/DDBJ whole genome shotgun (WGS) entry which is preliminary data.</text>
</comment>
<feature type="signal peptide" evidence="1">
    <location>
        <begin position="1"/>
        <end position="22"/>
    </location>
</feature>
<dbReference type="Proteomes" id="UP001301958">
    <property type="component" value="Unassembled WGS sequence"/>
</dbReference>
<dbReference type="Gene3D" id="3.20.20.80">
    <property type="entry name" value="Glycosidases"/>
    <property type="match status" value="1"/>
</dbReference>
<sequence length="324" mass="35417">MLHQITLAATLAAAILPSCVSAGPLSSPKRGLVFTPNSTTRGDDQIWFQKPSSLTWYYNYKAAPDDVYAKISQSELEFVPMLWGTPKTVQDTSFVTEIKKQIKDGRNITNILSFNEPDAPYSWGGSNMDVQTAAEVWVRNIEPLREMGLRVGLPACTGASTGINWTRNFVKACNDRISQGGLAKNCSFDFITLHWYGGFEGLASHMGQYSAEFPGTPMWITEYNFADQSLVDTQAFYNISAEYFDRLPEVERYSLFGAFRSDVSNVGPNAAMLNNAGELTDIGAWYLGRQGTGVLPTSKKSGASVPPQVSAALLVAFGLLALVC</sequence>
<accession>A0AAN7H560</accession>